<evidence type="ECO:0000256" key="4">
    <source>
        <dbReference type="RuleBase" id="RU362026"/>
    </source>
</evidence>
<dbReference type="AlphaFoldDB" id="A0A323UN80"/>
<name>A0A323UN80_RHOPL</name>
<dbReference type="Pfam" id="PF01555">
    <property type="entry name" value="N6_N4_Mtase"/>
    <property type="match status" value="1"/>
</dbReference>
<dbReference type="GO" id="GO:0009007">
    <property type="term" value="F:site-specific DNA-methyltransferase (adenine-specific) activity"/>
    <property type="evidence" value="ECO:0007669"/>
    <property type="project" value="UniProtKB-EC"/>
</dbReference>
<dbReference type="OrthoDB" id="9773571at2"/>
<dbReference type="InterPro" id="IPR029063">
    <property type="entry name" value="SAM-dependent_MTases_sf"/>
</dbReference>
<evidence type="ECO:0000313" key="6">
    <source>
        <dbReference type="EMBL" id="PZA12536.1"/>
    </source>
</evidence>
<comment type="caution">
    <text evidence="6">The sequence shown here is derived from an EMBL/GenBank/DDBJ whole genome shotgun (WGS) entry which is preliminary data.</text>
</comment>
<dbReference type="GO" id="GO:0005737">
    <property type="term" value="C:cytoplasm"/>
    <property type="evidence" value="ECO:0007669"/>
    <property type="project" value="TreeGrafter"/>
</dbReference>
<dbReference type="GO" id="GO:0008170">
    <property type="term" value="F:N-methyltransferase activity"/>
    <property type="evidence" value="ECO:0007669"/>
    <property type="project" value="InterPro"/>
</dbReference>
<dbReference type="GO" id="GO:0003677">
    <property type="term" value="F:DNA binding"/>
    <property type="evidence" value="ECO:0007669"/>
    <property type="project" value="InterPro"/>
</dbReference>
<proteinExistence type="inferred from homology"/>
<evidence type="ECO:0000259" key="5">
    <source>
        <dbReference type="Pfam" id="PF01555"/>
    </source>
</evidence>
<dbReference type="Gene3D" id="3.40.50.150">
    <property type="entry name" value="Vaccinia Virus protein VP39"/>
    <property type="match status" value="1"/>
</dbReference>
<organism evidence="6 7">
    <name type="scientific">Rhodopseudomonas palustris</name>
    <dbReference type="NCBI Taxonomy" id="1076"/>
    <lineage>
        <taxon>Bacteria</taxon>
        <taxon>Pseudomonadati</taxon>
        <taxon>Pseudomonadota</taxon>
        <taxon>Alphaproteobacteria</taxon>
        <taxon>Hyphomicrobiales</taxon>
        <taxon>Nitrobacteraceae</taxon>
        <taxon>Rhodopseudomonas</taxon>
    </lineage>
</organism>
<dbReference type="EC" id="2.1.1.-" evidence="4"/>
<dbReference type="InterPro" id="IPR002941">
    <property type="entry name" value="DNA_methylase_N4/N6"/>
</dbReference>
<accession>A0A323UN80</accession>
<sequence>MAEPVPHFSPLKRRSDILRSEDSIGASDLELDVVHNADCLAALKKLPSNSVHLILSDIPYGIGVDDWDVLHSNTNSAYLGNSPAQEKAGAIFKKRGKPINGWSDADRAIPREYYEWCSSWAGEWLRVLKPGGAAIVFAGRRLMHRGIAALEDAGFNYRDMLAWVRDRAPHRAQRLSIVFERRGDVQSAALWDGWRVGNLRPSFEPIIWCFKPYRVTIADNVLEHGVGAYNEEAFVRHFERPDNIIRSGFAPGEGGLHPTQKPLQLMSALIELTTQPGQIVLDPFAGSGTTLLAAKQLGRRFVGVEIDPRYARVANDRLQTLL</sequence>
<gene>
    <name evidence="6" type="ORF">DNX69_08905</name>
</gene>
<dbReference type="RefSeq" id="WP_110786033.1">
    <property type="nucleotide sequence ID" value="NZ_QKQS01000013.1"/>
</dbReference>
<evidence type="ECO:0000256" key="3">
    <source>
        <dbReference type="ARBA" id="ARBA00047942"/>
    </source>
</evidence>
<feature type="domain" description="DNA methylase N-4/N-6" evidence="5">
    <location>
        <begin position="51"/>
        <end position="315"/>
    </location>
</feature>
<dbReference type="EMBL" id="QKQS01000013">
    <property type="protein sequence ID" value="PZA12536.1"/>
    <property type="molecule type" value="Genomic_DNA"/>
</dbReference>
<keyword evidence="1 6" id="KW-0489">Methyltransferase</keyword>
<dbReference type="SUPFAM" id="SSF53335">
    <property type="entry name" value="S-adenosyl-L-methionine-dependent methyltransferases"/>
    <property type="match status" value="1"/>
</dbReference>
<keyword evidence="2 6" id="KW-0808">Transferase</keyword>
<evidence type="ECO:0000256" key="1">
    <source>
        <dbReference type="ARBA" id="ARBA00022603"/>
    </source>
</evidence>
<dbReference type="PANTHER" id="PTHR13370:SF3">
    <property type="entry name" value="TRNA (GUANINE(10)-N2)-METHYLTRANSFERASE HOMOLOG"/>
    <property type="match status" value="1"/>
</dbReference>
<evidence type="ECO:0000256" key="2">
    <source>
        <dbReference type="ARBA" id="ARBA00022679"/>
    </source>
</evidence>
<dbReference type="PRINTS" id="PR00508">
    <property type="entry name" value="S21N4MTFRASE"/>
</dbReference>
<evidence type="ECO:0000313" key="7">
    <source>
        <dbReference type="Proteomes" id="UP000248134"/>
    </source>
</evidence>
<protein>
    <recommendedName>
        <fullName evidence="4">Methyltransferase</fullName>
        <ecNumber evidence="4">2.1.1.-</ecNumber>
    </recommendedName>
</protein>
<dbReference type="CDD" id="cd02440">
    <property type="entry name" value="AdoMet_MTases"/>
    <property type="match status" value="1"/>
</dbReference>
<comment type="similarity">
    <text evidence="4">Belongs to the N(4)/N(6)-methyltransferase family.</text>
</comment>
<dbReference type="GO" id="GO:0032259">
    <property type="term" value="P:methylation"/>
    <property type="evidence" value="ECO:0007669"/>
    <property type="project" value="UniProtKB-KW"/>
</dbReference>
<dbReference type="Proteomes" id="UP000248134">
    <property type="component" value="Unassembled WGS sequence"/>
</dbReference>
<dbReference type="InterPro" id="IPR001091">
    <property type="entry name" value="RM_Methyltransferase"/>
</dbReference>
<dbReference type="REBASE" id="292359">
    <property type="entry name" value="M.RpaXCPORF8905P"/>
</dbReference>
<reference evidence="6 7" key="1">
    <citation type="submission" date="2018-06" db="EMBL/GenBank/DDBJ databases">
        <title>Draft Whole-Genome Sequence of the purple photosynthetic bacterium Rhodospeudomonas palustris XCP.</title>
        <authorList>
            <person name="Rayyan A."/>
            <person name="Meyer T.E."/>
            <person name="Kyndt J.A."/>
        </authorList>
    </citation>
    <scope>NUCLEOTIDE SEQUENCE [LARGE SCALE GENOMIC DNA]</scope>
    <source>
        <strain evidence="6 7">XCP</strain>
    </source>
</reference>
<dbReference type="PANTHER" id="PTHR13370">
    <property type="entry name" value="RNA METHYLASE-RELATED"/>
    <property type="match status" value="1"/>
</dbReference>
<comment type="catalytic activity">
    <reaction evidence="3">
        <text>a 2'-deoxyadenosine in DNA + S-adenosyl-L-methionine = an N(6)-methyl-2'-deoxyadenosine in DNA + S-adenosyl-L-homocysteine + H(+)</text>
        <dbReference type="Rhea" id="RHEA:15197"/>
        <dbReference type="Rhea" id="RHEA-COMP:12418"/>
        <dbReference type="Rhea" id="RHEA-COMP:12419"/>
        <dbReference type="ChEBI" id="CHEBI:15378"/>
        <dbReference type="ChEBI" id="CHEBI:57856"/>
        <dbReference type="ChEBI" id="CHEBI:59789"/>
        <dbReference type="ChEBI" id="CHEBI:90615"/>
        <dbReference type="ChEBI" id="CHEBI:90616"/>
        <dbReference type="EC" id="2.1.1.72"/>
    </reaction>
</comment>